<keyword evidence="4" id="KW-0496">Mitochondrion</keyword>
<evidence type="ECO:0000256" key="3">
    <source>
        <dbReference type="ARBA" id="ARBA00022792"/>
    </source>
</evidence>
<organism evidence="7 8">
    <name type="scientific">Polyplax serrata</name>
    <name type="common">Common mouse louse</name>
    <dbReference type="NCBI Taxonomy" id="468196"/>
    <lineage>
        <taxon>Eukaryota</taxon>
        <taxon>Metazoa</taxon>
        <taxon>Ecdysozoa</taxon>
        <taxon>Arthropoda</taxon>
        <taxon>Hexapoda</taxon>
        <taxon>Insecta</taxon>
        <taxon>Pterygota</taxon>
        <taxon>Neoptera</taxon>
        <taxon>Paraneoptera</taxon>
        <taxon>Psocodea</taxon>
        <taxon>Troctomorpha</taxon>
        <taxon>Phthiraptera</taxon>
        <taxon>Anoplura</taxon>
        <taxon>Polyplacidae</taxon>
        <taxon>Polyplax</taxon>
    </lineage>
</organism>
<dbReference type="EMBL" id="JAWJWF010000003">
    <property type="protein sequence ID" value="KAK6635274.1"/>
    <property type="molecule type" value="Genomic_DNA"/>
</dbReference>
<gene>
    <name evidence="7" type="ORF">RUM44_000525</name>
</gene>
<keyword evidence="6" id="KW-0812">Transmembrane</keyword>
<comment type="caution">
    <text evidence="7">The sequence shown here is derived from an EMBL/GenBank/DDBJ whole genome shotgun (WGS) entry which is preliminary data.</text>
</comment>
<evidence type="ECO:0000313" key="7">
    <source>
        <dbReference type="EMBL" id="KAK6635274.1"/>
    </source>
</evidence>
<evidence type="ECO:0000313" key="8">
    <source>
        <dbReference type="Proteomes" id="UP001359485"/>
    </source>
</evidence>
<dbReference type="InterPro" id="IPR036539">
    <property type="entry name" value="Cyt_c_oxidase_su7a_sf"/>
</dbReference>
<name>A0ABR1B5R6_POLSC</name>
<protein>
    <submittedName>
        <fullName evidence="7">Uncharacterized protein</fullName>
    </submittedName>
</protein>
<proteinExistence type="inferred from homology"/>
<evidence type="ECO:0000256" key="4">
    <source>
        <dbReference type="ARBA" id="ARBA00023128"/>
    </source>
</evidence>
<dbReference type="Proteomes" id="UP001359485">
    <property type="component" value="Unassembled WGS sequence"/>
</dbReference>
<evidence type="ECO:0000256" key="6">
    <source>
        <dbReference type="SAM" id="Phobius"/>
    </source>
</evidence>
<evidence type="ECO:0000256" key="1">
    <source>
        <dbReference type="ARBA" id="ARBA00004273"/>
    </source>
</evidence>
<feature type="transmembrane region" description="Helical" evidence="6">
    <location>
        <begin position="157"/>
        <end position="178"/>
    </location>
</feature>
<dbReference type="SUPFAM" id="SSF81419">
    <property type="entry name" value="Mitochondrial cytochrome c oxidase subunit VIIa"/>
    <property type="match status" value="1"/>
</dbReference>
<keyword evidence="8" id="KW-1185">Reference proteome</keyword>
<reference evidence="7 8" key="1">
    <citation type="submission" date="2023-09" db="EMBL/GenBank/DDBJ databases">
        <title>Genomes of two closely related lineages of the louse Polyplax serrata with different host specificities.</title>
        <authorList>
            <person name="Martinu J."/>
            <person name="Tarabai H."/>
            <person name="Stefka J."/>
            <person name="Hypsa V."/>
        </authorList>
    </citation>
    <scope>NUCLEOTIDE SEQUENCE [LARGE SCALE GENOMIC DNA]</scope>
    <source>
        <strain evidence="7">98ZLc_SE</strain>
    </source>
</reference>
<comment type="subcellular location">
    <subcellularLocation>
        <location evidence="1">Mitochondrion inner membrane</location>
    </subcellularLocation>
</comment>
<keyword evidence="5 6" id="KW-0472">Membrane</keyword>
<keyword evidence="3" id="KW-0999">Mitochondrion inner membrane</keyword>
<sequence length="183" mass="20444">MKVLTYSCEAYVFNSNMQNYRYSLVFQVQKFEISIDSQTVTQRLLGRNVLKQVARNRLGMIRLASSDDRGLDKSLCTPTPPPAADSCCPQPPPCPEKPDLPSRLCPQQADPGNPCNYCPPCPESDEADLSRIKRKQCIYQEPNDIPVHLKGGTKCAIYYQTSLLLTITGCILSIYCCIKMASK</sequence>
<keyword evidence="6" id="KW-1133">Transmembrane helix</keyword>
<evidence type="ECO:0000256" key="2">
    <source>
        <dbReference type="ARBA" id="ARBA00009331"/>
    </source>
</evidence>
<comment type="similarity">
    <text evidence="2">Belongs to the cytochrome c oxidase VIIa family.</text>
</comment>
<evidence type="ECO:0000256" key="5">
    <source>
        <dbReference type="ARBA" id="ARBA00023136"/>
    </source>
</evidence>
<accession>A0ABR1B5R6</accession>
<dbReference type="Gene3D" id="4.10.91.10">
    <property type="entry name" value="Cytochrome c oxidase, subunit VIIa"/>
    <property type="match status" value="1"/>
</dbReference>